<dbReference type="InterPro" id="IPR042179">
    <property type="entry name" value="KGD_C_sf"/>
</dbReference>
<dbReference type="Proteomes" id="UP000275652">
    <property type="component" value="Unassembled WGS sequence"/>
</dbReference>
<comment type="caution">
    <text evidence="6">The sequence shown here is derived from an EMBL/GenBank/DDBJ whole genome shotgun (WGS) entry which is preliminary data.</text>
</comment>
<protein>
    <recommendedName>
        <fullName evidence="5">Transketolase-like pyrimidine-binding domain-containing protein</fullName>
    </recommendedName>
</protein>
<dbReference type="PIRSF" id="PIRSF000157">
    <property type="entry name" value="Oxoglu_dh_E1"/>
    <property type="match status" value="1"/>
</dbReference>
<evidence type="ECO:0000256" key="3">
    <source>
        <dbReference type="ARBA" id="ARBA00023002"/>
    </source>
</evidence>
<dbReference type="AlphaFoldDB" id="A0A9X8DT85"/>
<proteinExistence type="inferred from homology"/>
<dbReference type="GO" id="GO:0005739">
    <property type="term" value="C:mitochondrion"/>
    <property type="evidence" value="ECO:0007669"/>
    <property type="project" value="TreeGrafter"/>
</dbReference>
<dbReference type="GO" id="GO:0030976">
    <property type="term" value="F:thiamine pyrophosphate binding"/>
    <property type="evidence" value="ECO:0007669"/>
    <property type="project" value="InterPro"/>
</dbReference>
<dbReference type="EMBL" id="QUTI01031373">
    <property type="protein sequence ID" value="RLO03285.1"/>
    <property type="molecule type" value="Genomic_DNA"/>
</dbReference>
<dbReference type="Pfam" id="PF16870">
    <property type="entry name" value="OxoGdeHyase_C"/>
    <property type="match status" value="1"/>
</dbReference>
<evidence type="ECO:0000313" key="7">
    <source>
        <dbReference type="Proteomes" id="UP000275652"/>
    </source>
</evidence>
<evidence type="ECO:0000313" key="6">
    <source>
        <dbReference type="EMBL" id="RLO03285.1"/>
    </source>
</evidence>
<dbReference type="Pfam" id="PF00676">
    <property type="entry name" value="E1_dh"/>
    <property type="match status" value="1"/>
</dbReference>
<sequence length="725" mass="81360">MWRVALRLKPRAQHSAFACRHLSTWVTNEPGATPAAEATAVNNAKTIHRISPNHLRSQEDTRRVQLLIRTFKQYGHFVAHIDPLKKSEKSPELQKWNWGSRCGPTVSCVALSQCIDPTSVGFSEEDLDREFFIGDDLSIGPVATLRDDHEFTPAEKVAIFNHMLQAELFEKFLGRRFSGAKRFSVEGGESLIPGLKELLQTASDLGVEAVYMGMAHRVRSTSDIVSQPIAFGSAFGFSGLEDFKTGGTVHVIINNQIGFTTLPKQADSAVDVAKISRSPIFHVNGDDPEAVVKVMKMAVEFRQKYKCDVVVDLVCYRRHGHNEQDSPEITAPVMYHCINQHPTVITLYFKQLQSQGILTAEQCADLISDIERNLASEHDHSKTAPSFWDNLGDTPPPLPPTDVALSNVDKDTTTTGVNRKLLQEIGAQIFRIPAGFTAHKKVEAIMNNRLRAVETGARVDWATAEALAFGSLLAQGVNVRLSGQDCERGTFNQVDWVLTLDIFPLPDALTIWEAQFGDFANGAQTIIDTFIVSGEQKWHRHSGLILNLPHGYEGQGPEHSSARMERFLQQSNEDSDGFTMDEVKADVDVNIHIVIPTTPAQYFHALRRQVYRKPLVMFTPKYLLHHRPCTSDLSNFSLDTTFQRVLGDHPDDMKRLCMFMCWQHIQVRRLILCSGKIYYPLVQSMRARNVQNIATARIEQLAPFPFAQVAAYMQQYPNADIVWVQ</sequence>
<dbReference type="PANTHER" id="PTHR23152">
    <property type="entry name" value="2-OXOGLUTARATE DEHYDROGENASE"/>
    <property type="match status" value="1"/>
</dbReference>
<dbReference type="GO" id="GO:0045252">
    <property type="term" value="C:oxoglutarate dehydrogenase complex"/>
    <property type="evidence" value="ECO:0007669"/>
    <property type="project" value="TreeGrafter"/>
</dbReference>
<dbReference type="Gene3D" id="3.40.50.11610">
    <property type="entry name" value="Multifunctional 2-oxoglutarate metabolism enzyme, C-terminal domain"/>
    <property type="match status" value="1"/>
</dbReference>
<evidence type="ECO:0000256" key="1">
    <source>
        <dbReference type="ARBA" id="ARBA00001964"/>
    </source>
</evidence>
<dbReference type="InterPro" id="IPR001017">
    <property type="entry name" value="DH_E1"/>
</dbReference>
<dbReference type="SMART" id="SM00861">
    <property type="entry name" value="Transket_pyr"/>
    <property type="match status" value="1"/>
</dbReference>
<gene>
    <name evidence="6" type="ORF">DYB28_000689</name>
</gene>
<dbReference type="InterPro" id="IPR031717">
    <property type="entry name" value="ODO-1/KGD_C"/>
</dbReference>
<dbReference type="PANTHER" id="PTHR23152:SF4">
    <property type="entry name" value="2-OXOADIPATE DEHYDROGENASE COMPLEX COMPONENT E1"/>
    <property type="match status" value="1"/>
</dbReference>
<name>A0A9X8DT85_APHAT</name>
<dbReference type="GO" id="GO:0006099">
    <property type="term" value="P:tricarboxylic acid cycle"/>
    <property type="evidence" value="ECO:0007669"/>
    <property type="project" value="TreeGrafter"/>
</dbReference>
<dbReference type="Pfam" id="PF02779">
    <property type="entry name" value="Transket_pyr"/>
    <property type="match status" value="1"/>
</dbReference>
<reference evidence="6 7" key="1">
    <citation type="journal article" date="2018" name="J. Invertebr. Pathol.">
        <title>New genotyping method for the causative agent of crayfish plague (Aphanomyces astaci) based on whole genome data.</title>
        <authorList>
            <person name="Minardi D."/>
            <person name="Studholme D.J."/>
            <person name="van der Giezen M."/>
            <person name="Pretto T."/>
            <person name="Oidtmann B."/>
        </authorList>
    </citation>
    <scope>NUCLEOTIDE SEQUENCE [LARGE SCALE GENOMIC DNA]</scope>
    <source>
        <strain evidence="6 7">KB13</strain>
    </source>
</reference>
<feature type="domain" description="Transketolase-like pyrimidine-binding" evidence="5">
    <location>
        <begin position="459"/>
        <end position="626"/>
    </location>
</feature>
<keyword evidence="3" id="KW-0560">Oxidoreductase</keyword>
<dbReference type="InterPro" id="IPR029061">
    <property type="entry name" value="THDP-binding"/>
</dbReference>
<dbReference type="Gene3D" id="3.40.50.970">
    <property type="match status" value="2"/>
</dbReference>
<dbReference type="Gene3D" id="1.10.287.1150">
    <property type="entry name" value="TPP helical domain"/>
    <property type="match status" value="1"/>
</dbReference>
<comment type="similarity">
    <text evidence="2">Belongs to the alpha-ketoglutarate dehydrogenase family.</text>
</comment>
<dbReference type="GO" id="GO:0004591">
    <property type="term" value="F:oxoglutarate dehydrogenase (succinyl-transferring) activity"/>
    <property type="evidence" value="ECO:0007669"/>
    <property type="project" value="TreeGrafter"/>
</dbReference>
<feature type="non-terminal residue" evidence="6">
    <location>
        <position position="1"/>
    </location>
</feature>
<dbReference type="SUPFAM" id="SSF52518">
    <property type="entry name" value="Thiamin diphosphate-binding fold (THDP-binding)"/>
    <property type="match status" value="2"/>
</dbReference>
<keyword evidence="4" id="KW-0786">Thiamine pyrophosphate</keyword>
<dbReference type="InterPro" id="IPR011603">
    <property type="entry name" value="2oxoglutarate_DH_E1"/>
</dbReference>
<dbReference type="InterPro" id="IPR005475">
    <property type="entry name" value="Transketolase-like_Pyr-bd"/>
</dbReference>
<comment type="cofactor">
    <cofactor evidence="1">
        <name>thiamine diphosphate</name>
        <dbReference type="ChEBI" id="CHEBI:58937"/>
    </cofactor>
</comment>
<dbReference type="Gene3D" id="3.40.50.12470">
    <property type="match status" value="2"/>
</dbReference>
<evidence type="ECO:0000256" key="4">
    <source>
        <dbReference type="ARBA" id="ARBA00023052"/>
    </source>
</evidence>
<evidence type="ECO:0000259" key="5">
    <source>
        <dbReference type="SMART" id="SM00861"/>
    </source>
</evidence>
<organism evidence="6 7">
    <name type="scientific">Aphanomyces astaci</name>
    <name type="common">Crayfish plague agent</name>
    <dbReference type="NCBI Taxonomy" id="112090"/>
    <lineage>
        <taxon>Eukaryota</taxon>
        <taxon>Sar</taxon>
        <taxon>Stramenopiles</taxon>
        <taxon>Oomycota</taxon>
        <taxon>Saprolegniomycetes</taxon>
        <taxon>Saprolegniales</taxon>
        <taxon>Verrucalvaceae</taxon>
        <taxon>Aphanomyces</taxon>
    </lineage>
</organism>
<evidence type="ECO:0000256" key="2">
    <source>
        <dbReference type="ARBA" id="ARBA00006936"/>
    </source>
</evidence>
<accession>A0A9X8DT85</accession>